<proteinExistence type="predicted"/>
<keyword evidence="1" id="KW-1133">Transmembrane helix</keyword>
<reference evidence="2 3" key="1">
    <citation type="submission" date="2017-09" db="EMBL/GenBank/DDBJ databases">
        <title>Metagenomic Analysis Reveals Denitrifying Candidatus Accumulibacter and Flanking Population as a Source of N2O.</title>
        <authorList>
            <person name="Gao H."/>
            <person name="Mao Y."/>
            <person name="Zhao X."/>
            <person name="Liu W.-T."/>
            <person name="Zhang T."/>
            <person name="Wells G."/>
        </authorList>
    </citation>
    <scope>NUCLEOTIDE SEQUENCE [LARGE SCALE GENOMIC DNA]</scope>
    <source>
        <strain evidence="2">CANDO_2_IC</strain>
    </source>
</reference>
<dbReference type="AlphaFoldDB" id="A0A6A7RYJ5"/>
<evidence type="ECO:0000313" key="3">
    <source>
        <dbReference type="Proteomes" id="UP000342300"/>
    </source>
</evidence>
<accession>A0A6A7RYJ5</accession>
<feature type="non-terminal residue" evidence="2">
    <location>
        <position position="1"/>
    </location>
</feature>
<keyword evidence="1" id="KW-0472">Membrane</keyword>
<organism evidence="2 3">
    <name type="scientific">Candidatus Accumulibacter phosphatis</name>
    <dbReference type="NCBI Taxonomy" id="327160"/>
    <lineage>
        <taxon>Bacteria</taxon>
        <taxon>Pseudomonadati</taxon>
        <taxon>Pseudomonadota</taxon>
        <taxon>Betaproteobacteria</taxon>
        <taxon>Candidatus Accumulibacter</taxon>
    </lineage>
</organism>
<protein>
    <submittedName>
        <fullName evidence="2">Transporter</fullName>
    </submittedName>
</protein>
<dbReference type="EMBL" id="PDHS01000549">
    <property type="protein sequence ID" value="MQM32541.1"/>
    <property type="molecule type" value="Genomic_DNA"/>
</dbReference>
<name>A0A6A7RYJ5_9PROT</name>
<comment type="caution">
    <text evidence="2">The sequence shown here is derived from an EMBL/GenBank/DDBJ whole genome shotgun (WGS) entry which is preliminary data.</text>
</comment>
<evidence type="ECO:0000256" key="1">
    <source>
        <dbReference type="SAM" id="Phobius"/>
    </source>
</evidence>
<sequence>ATSAYILAVRMGGDGPGVAWLVSANTLVAMLTLPLWLTIALRY</sequence>
<evidence type="ECO:0000313" key="2">
    <source>
        <dbReference type="EMBL" id="MQM32541.1"/>
    </source>
</evidence>
<keyword evidence="1" id="KW-0812">Transmembrane</keyword>
<feature type="transmembrane region" description="Helical" evidence="1">
    <location>
        <begin position="20"/>
        <end position="41"/>
    </location>
</feature>
<gene>
    <name evidence="2" type="ORF">CRU78_19430</name>
</gene>
<dbReference type="Proteomes" id="UP000342300">
    <property type="component" value="Unassembled WGS sequence"/>
</dbReference>